<feature type="region of interest" description="Disordered" evidence="7">
    <location>
        <begin position="77"/>
        <end position="97"/>
    </location>
</feature>
<dbReference type="GO" id="GO:0015141">
    <property type="term" value="F:succinate transmembrane transporter activity"/>
    <property type="evidence" value="ECO:0007669"/>
    <property type="project" value="TreeGrafter"/>
</dbReference>
<feature type="transmembrane region" description="Helical" evidence="8">
    <location>
        <begin position="260"/>
        <end position="280"/>
    </location>
</feature>
<gene>
    <name evidence="9" type="ORF">Anas_00201</name>
</gene>
<evidence type="ECO:0000256" key="3">
    <source>
        <dbReference type="ARBA" id="ARBA00022448"/>
    </source>
</evidence>
<dbReference type="GO" id="GO:0015137">
    <property type="term" value="F:citrate transmembrane transporter activity"/>
    <property type="evidence" value="ECO:0007669"/>
    <property type="project" value="TreeGrafter"/>
</dbReference>
<evidence type="ECO:0000313" key="9">
    <source>
        <dbReference type="EMBL" id="KAB7507031.1"/>
    </source>
</evidence>
<reference evidence="9 10" key="1">
    <citation type="journal article" date="2019" name="PLoS Biol.">
        <title>Sex chromosomes control vertical transmission of feminizing Wolbachia symbionts in an isopod.</title>
        <authorList>
            <person name="Becking T."/>
            <person name="Chebbi M.A."/>
            <person name="Giraud I."/>
            <person name="Moumen B."/>
            <person name="Laverre T."/>
            <person name="Caubet Y."/>
            <person name="Peccoud J."/>
            <person name="Gilbert C."/>
            <person name="Cordaux R."/>
        </authorList>
    </citation>
    <scope>NUCLEOTIDE SEQUENCE [LARGE SCALE GENOMIC DNA]</scope>
    <source>
        <strain evidence="9">ANa2</strain>
        <tissue evidence="9">Whole body excluding digestive tract and cuticle</tissue>
    </source>
</reference>
<organism evidence="9 10">
    <name type="scientific">Armadillidium nasatum</name>
    <dbReference type="NCBI Taxonomy" id="96803"/>
    <lineage>
        <taxon>Eukaryota</taxon>
        <taxon>Metazoa</taxon>
        <taxon>Ecdysozoa</taxon>
        <taxon>Arthropoda</taxon>
        <taxon>Crustacea</taxon>
        <taxon>Multicrustacea</taxon>
        <taxon>Malacostraca</taxon>
        <taxon>Eumalacostraca</taxon>
        <taxon>Peracarida</taxon>
        <taxon>Isopoda</taxon>
        <taxon>Oniscidea</taxon>
        <taxon>Crinocheta</taxon>
        <taxon>Armadillidiidae</taxon>
        <taxon>Armadillidium</taxon>
    </lineage>
</organism>
<comment type="similarity">
    <text evidence="2">Belongs to the SLC13A/DASS transporter (TC 2.A.47) family. NADC subfamily.</text>
</comment>
<feature type="transmembrane region" description="Helical" evidence="8">
    <location>
        <begin position="468"/>
        <end position="484"/>
    </location>
</feature>
<dbReference type="InterPro" id="IPR001898">
    <property type="entry name" value="SLC13A/DASS"/>
</dbReference>
<feature type="transmembrane region" description="Helical" evidence="8">
    <location>
        <begin position="49"/>
        <end position="68"/>
    </location>
</feature>
<feature type="transmembrane region" description="Helical" evidence="8">
    <location>
        <begin position="430"/>
        <end position="448"/>
    </location>
</feature>
<keyword evidence="4 8" id="KW-0812">Transmembrane</keyword>
<evidence type="ECO:0000256" key="8">
    <source>
        <dbReference type="SAM" id="Phobius"/>
    </source>
</evidence>
<evidence type="ECO:0000313" key="10">
    <source>
        <dbReference type="Proteomes" id="UP000326759"/>
    </source>
</evidence>
<feature type="transmembrane region" description="Helical" evidence="8">
    <location>
        <begin position="145"/>
        <end position="169"/>
    </location>
</feature>
<dbReference type="PANTHER" id="PTHR10283:SF82">
    <property type="entry name" value="SOLUTE CARRIER FAMILY 13 MEMBER 2"/>
    <property type="match status" value="1"/>
</dbReference>
<feature type="non-terminal residue" evidence="9">
    <location>
        <position position="1"/>
    </location>
</feature>
<keyword evidence="5 8" id="KW-1133">Transmembrane helix</keyword>
<accession>A0A5N5TLN0</accession>
<dbReference type="Proteomes" id="UP000326759">
    <property type="component" value="Unassembled WGS sequence"/>
</dbReference>
<comment type="subcellular location">
    <subcellularLocation>
        <location evidence="1">Membrane</location>
        <topology evidence="1">Multi-pass membrane protein</topology>
    </subcellularLocation>
</comment>
<evidence type="ECO:0000256" key="5">
    <source>
        <dbReference type="ARBA" id="ARBA00022989"/>
    </source>
</evidence>
<evidence type="ECO:0000256" key="1">
    <source>
        <dbReference type="ARBA" id="ARBA00004141"/>
    </source>
</evidence>
<evidence type="ECO:0000256" key="7">
    <source>
        <dbReference type="SAM" id="MobiDB-lite"/>
    </source>
</evidence>
<evidence type="ECO:0000256" key="6">
    <source>
        <dbReference type="ARBA" id="ARBA00023136"/>
    </source>
</evidence>
<dbReference type="PANTHER" id="PTHR10283">
    <property type="entry name" value="SOLUTE CARRIER FAMILY 13 MEMBER"/>
    <property type="match status" value="1"/>
</dbReference>
<dbReference type="InterPro" id="IPR031312">
    <property type="entry name" value="Na/sul_symport_CS"/>
</dbReference>
<evidence type="ECO:0008006" key="11">
    <source>
        <dbReference type="Google" id="ProtNLM"/>
    </source>
</evidence>
<dbReference type="OrthoDB" id="6493944at2759"/>
<dbReference type="Pfam" id="PF00939">
    <property type="entry name" value="Na_sulph_symp"/>
    <property type="match status" value="1"/>
</dbReference>
<feature type="transmembrane region" description="Helical" evidence="8">
    <location>
        <begin position="189"/>
        <end position="213"/>
    </location>
</feature>
<protein>
    <recommendedName>
        <fullName evidence="11">Solute carrier family 13 member 3</fullName>
    </recommendedName>
</protein>
<comment type="caution">
    <text evidence="9">The sequence shown here is derived from an EMBL/GenBank/DDBJ whole genome shotgun (WGS) entry which is preliminary data.</text>
</comment>
<feature type="transmembrane region" description="Helical" evidence="8">
    <location>
        <begin position="7"/>
        <end position="29"/>
    </location>
</feature>
<proteinExistence type="inferred from homology"/>
<feature type="transmembrane region" description="Helical" evidence="8">
    <location>
        <begin position="300"/>
        <end position="318"/>
    </location>
</feature>
<evidence type="ECO:0000256" key="2">
    <source>
        <dbReference type="ARBA" id="ARBA00006772"/>
    </source>
</evidence>
<dbReference type="AlphaFoldDB" id="A0A5N5TLN0"/>
<sequence>QSPRKLLFGFMLTTIFLSMWISNIASTAMMVPIVDAVLKELYKVKTNNFLLIFFVLLITFNRFVLLFLHLEPLRPDERGEETDDNQKKTTENSLSKYKENTCNPEEAHILYKEAFTVNVKEVQEEEEEKKKTRDCVDFKTLKTMYFLGVAYAANIGGIGTLTGAAPNLVLKDVLDTTFDQPTGLNYGTWMVYNIPGVVLSILFAFIWLQFLFVGFGRKHFALQYCITDFSSRSKLPETTEEKRNKVKELIKTQYNNLGKISFHEMVVVVIFFIVVLLWLLREPGFMPGWADLVMMYFPHITVGDGVPAILATVFFFIIPSHPNFWPSRKYKDGPSEGCVTWKVVHEKVPWDIILLLGGGFAIAKGCNDSGLSVSFGEKLRFIDSLSPFVSVLLISVSTAFATEVISNTAIASILVPILKELSLKTCINPLYLMISGTVSCSFSFMLPVATPPNAIVYGAAGGDMKTSVMVRYCIGFYSLILVIFA</sequence>
<keyword evidence="6 8" id="KW-0472">Membrane</keyword>
<name>A0A5N5TLN0_9CRUS</name>
<keyword evidence="10" id="KW-1185">Reference proteome</keyword>
<dbReference type="EMBL" id="SEYY01000532">
    <property type="protein sequence ID" value="KAB7507031.1"/>
    <property type="molecule type" value="Genomic_DNA"/>
</dbReference>
<dbReference type="GO" id="GO:0005886">
    <property type="term" value="C:plasma membrane"/>
    <property type="evidence" value="ECO:0007669"/>
    <property type="project" value="TreeGrafter"/>
</dbReference>
<evidence type="ECO:0000256" key="4">
    <source>
        <dbReference type="ARBA" id="ARBA00022692"/>
    </source>
</evidence>
<dbReference type="PROSITE" id="PS01271">
    <property type="entry name" value="NA_SULFATE"/>
    <property type="match status" value="1"/>
</dbReference>
<keyword evidence="3" id="KW-0813">Transport</keyword>